<dbReference type="InterPro" id="IPR015879">
    <property type="entry name" value="Ring_hydroxy_dOase_asu_C_dom"/>
</dbReference>
<reference evidence="9" key="1">
    <citation type="journal article" date="2019" name="Int. J. Syst. Evol. Microbiol.">
        <title>The Global Catalogue of Microorganisms (GCM) 10K type strain sequencing project: providing services to taxonomists for standard genome sequencing and annotation.</title>
        <authorList>
            <consortium name="The Broad Institute Genomics Platform"/>
            <consortium name="The Broad Institute Genome Sequencing Center for Infectious Disease"/>
            <person name="Wu L."/>
            <person name="Ma J."/>
        </authorList>
    </citation>
    <scope>NUCLEOTIDE SEQUENCE [LARGE SCALE GENOMIC DNA]</scope>
    <source>
        <strain evidence="9">KACC 14249</strain>
    </source>
</reference>
<feature type="domain" description="Rieske" evidence="7">
    <location>
        <begin position="50"/>
        <end position="164"/>
    </location>
</feature>
<dbReference type="PRINTS" id="PR00090">
    <property type="entry name" value="RNGDIOXGNASE"/>
</dbReference>
<dbReference type="SUPFAM" id="SSF50022">
    <property type="entry name" value="ISP domain"/>
    <property type="match status" value="1"/>
</dbReference>
<dbReference type="Gene3D" id="2.102.10.10">
    <property type="entry name" value="Rieske [2Fe-2S] iron-sulphur domain"/>
    <property type="match status" value="1"/>
</dbReference>
<evidence type="ECO:0000256" key="6">
    <source>
        <dbReference type="ARBA" id="ARBA00023014"/>
    </source>
</evidence>
<proteinExistence type="predicted"/>
<dbReference type="Gene3D" id="3.90.380.10">
    <property type="entry name" value="Naphthalene 1,2-dioxygenase Alpha Subunit, Chain A, domain 1"/>
    <property type="match status" value="2"/>
</dbReference>
<keyword evidence="9" id="KW-1185">Reference proteome</keyword>
<gene>
    <name evidence="8" type="ORF">ACFQDO_07015</name>
</gene>
<evidence type="ECO:0000256" key="3">
    <source>
        <dbReference type="ARBA" id="ARBA00022723"/>
    </source>
</evidence>
<dbReference type="InterPro" id="IPR001663">
    <property type="entry name" value="Rng_hydr_dOase-A"/>
</dbReference>
<dbReference type="EMBL" id="JBHSRD010000003">
    <property type="protein sequence ID" value="MFC6006880.1"/>
    <property type="molecule type" value="Genomic_DNA"/>
</dbReference>
<dbReference type="RefSeq" id="WP_345718351.1">
    <property type="nucleotide sequence ID" value="NZ_BAABFP010000008.1"/>
</dbReference>
<evidence type="ECO:0000256" key="5">
    <source>
        <dbReference type="ARBA" id="ARBA00023004"/>
    </source>
</evidence>
<dbReference type="InterPro" id="IPR017941">
    <property type="entry name" value="Rieske_2Fe-2S"/>
</dbReference>
<comment type="cofactor">
    <cofactor evidence="1">
        <name>Fe cation</name>
        <dbReference type="ChEBI" id="CHEBI:24875"/>
    </cofactor>
</comment>
<keyword evidence="5" id="KW-0408">Iron</keyword>
<name>A0ABW1JDC2_9ACTN</name>
<dbReference type="PANTHER" id="PTHR43756:SF5">
    <property type="entry name" value="CHOLINE MONOOXYGENASE, CHLOROPLASTIC"/>
    <property type="match status" value="1"/>
</dbReference>
<protein>
    <submittedName>
        <fullName evidence="8">Aromatic ring-hydroxylating dioxygenase subunit alpha</fullName>
    </submittedName>
</protein>
<comment type="caution">
    <text evidence="8">The sequence shown here is derived from an EMBL/GenBank/DDBJ whole genome shotgun (WGS) entry which is preliminary data.</text>
</comment>
<dbReference type="PROSITE" id="PS51296">
    <property type="entry name" value="RIESKE"/>
    <property type="match status" value="1"/>
</dbReference>
<evidence type="ECO:0000256" key="4">
    <source>
        <dbReference type="ARBA" id="ARBA00023002"/>
    </source>
</evidence>
<dbReference type="Proteomes" id="UP001596189">
    <property type="component" value="Unassembled WGS sequence"/>
</dbReference>
<keyword evidence="4" id="KW-0560">Oxidoreductase</keyword>
<organism evidence="8 9">
    <name type="scientific">Angustibacter luteus</name>
    <dbReference type="NCBI Taxonomy" id="658456"/>
    <lineage>
        <taxon>Bacteria</taxon>
        <taxon>Bacillati</taxon>
        <taxon>Actinomycetota</taxon>
        <taxon>Actinomycetes</taxon>
        <taxon>Kineosporiales</taxon>
        <taxon>Kineosporiaceae</taxon>
    </lineage>
</organism>
<evidence type="ECO:0000313" key="8">
    <source>
        <dbReference type="EMBL" id="MFC6006880.1"/>
    </source>
</evidence>
<evidence type="ECO:0000259" key="7">
    <source>
        <dbReference type="PROSITE" id="PS51296"/>
    </source>
</evidence>
<dbReference type="CDD" id="cd03469">
    <property type="entry name" value="Rieske_RO_Alpha_N"/>
    <property type="match status" value="1"/>
</dbReference>
<evidence type="ECO:0000313" key="9">
    <source>
        <dbReference type="Proteomes" id="UP001596189"/>
    </source>
</evidence>
<dbReference type="Pfam" id="PF00355">
    <property type="entry name" value="Rieske"/>
    <property type="match status" value="1"/>
</dbReference>
<evidence type="ECO:0000256" key="1">
    <source>
        <dbReference type="ARBA" id="ARBA00001962"/>
    </source>
</evidence>
<keyword evidence="6" id="KW-0411">Iron-sulfur</keyword>
<dbReference type="CDD" id="cd08884">
    <property type="entry name" value="RHO_alpha_C_GbcA-like"/>
    <property type="match status" value="1"/>
</dbReference>
<dbReference type="Pfam" id="PF00848">
    <property type="entry name" value="Ring_hydroxyl_A"/>
    <property type="match status" value="1"/>
</dbReference>
<sequence length="392" mass="43002">MIDDMNADQVESVRRLAPAPGLPGQMMAADAYTSDEVLAWERRHLFAGTWTCLGRLDDLLPTPAEGRRTSQRALRVGDVSTLLVQDGETLRMFANTCRHRGHELLPEGEASHRRTVQCPYHAWTYAPSGELVGAPGFREDDTFDFAEHALVELPVREWEGWVFGHALHPLGDVDVPSFEAHLGALAGLVSPYAPGSLVLADRHTYEVAANWKVIAENYHECYHCPLIHPELCQVSPPTSGENYELPGAWVGGSMDLREGMSTMSMDGALAATPLPGVDPTRVEYLHLLPNLLVSAHPDYVMTHRMVPLSPGRTWVECSWLVAPPADGSAPSARGAVEFWDVTNKQDWGACESVQRGLASPHFRPGPFAPNEDAVMQVVAMIGQAYRTGRLEA</sequence>
<dbReference type="SUPFAM" id="SSF55961">
    <property type="entry name" value="Bet v1-like"/>
    <property type="match status" value="1"/>
</dbReference>
<keyword evidence="3" id="KW-0479">Metal-binding</keyword>
<keyword evidence="8" id="KW-0223">Dioxygenase</keyword>
<keyword evidence="2" id="KW-0001">2Fe-2S</keyword>
<evidence type="ECO:0000256" key="2">
    <source>
        <dbReference type="ARBA" id="ARBA00022714"/>
    </source>
</evidence>
<accession>A0ABW1JDC2</accession>
<dbReference type="PANTHER" id="PTHR43756">
    <property type="entry name" value="CHOLINE MONOOXYGENASE, CHLOROPLASTIC"/>
    <property type="match status" value="1"/>
</dbReference>
<dbReference type="GO" id="GO:0051213">
    <property type="term" value="F:dioxygenase activity"/>
    <property type="evidence" value="ECO:0007669"/>
    <property type="project" value="UniProtKB-KW"/>
</dbReference>
<dbReference type="InterPro" id="IPR036922">
    <property type="entry name" value="Rieske_2Fe-2S_sf"/>
</dbReference>